<protein>
    <submittedName>
        <fullName evidence="1">Uncharacterized protein</fullName>
    </submittedName>
</protein>
<evidence type="ECO:0000313" key="1">
    <source>
        <dbReference type="EMBL" id="CRZ02584.1"/>
    </source>
</evidence>
<dbReference type="AlphaFoldDB" id="A0A0H5R3J7"/>
<name>A0A0H5R3J7_9EUKA</name>
<accession>A0A0H5R3J7</accession>
<reference evidence="1" key="1">
    <citation type="submission" date="2015-04" db="EMBL/GenBank/DDBJ databases">
        <title>The genome sequence of the plant pathogenic Rhizarian Plasmodiophora brassicae reveals insights in its biotrophic life cycle and the origin of chitin synthesis.</title>
        <authorList>
            <person name="Schwelm A."/>
            <person name="Fogelqvist J."/>
            <person name="Knaust A."/>
            <person name="Julke S."/>
            <person name="Lilja T."/>
            <person name="Dhandapani V."/>
            <person name="Bonilla-Rosso G."/>
            <person name="Karlsson M."/>
            <person name="Shevchenko A."/>
            <person name="Choi S.R."/>
            <person name="Kim H.G."/>
            <person name="Park J.Y."/>
            <person name="Lim Y.P."/>
            <person name="Ludwig-Muller J."/>
            <person name="Dixelius C."/>
        </authorList>
    </citation>
    <scope>NUCLEOTIDE SEQUENCE</scope>
    <source>
        <tissue evidence="1">Potato root galls</tissue>
    </source>
</reference>
<proteinExistence type="predicted"/>
<organism evidence="1">
    <name type="scientific">Spongospora subterranea</name>
    <dbReference type="NCBI Taxonomy" id="70186"/>
    <lineage>
        <taxon>Eukaryota</taxon>
        <taxon>Sar</taxon>
        <taxon>Rhizaria</taxon>
        <taxon>Endomyxa</taxon>
        <taxon>Phytomyxea</taxon>
        <taxon>Plasmodiophorida</taxon>
        <taxon>Plasmodiophoridae</taxon>
        <taxon>Spongospora</taxon>
    </lineage>
</organism>
<sequence>MVKHHKKSEKAKSYLYQCKPFKMAMRDVESQNLPEWFVSRGRLSSSSSRTRMQSFCSSIELKQKQSDIRSFALPKMGKKEHEEFKSACYALLHDRNVIRARRGTTSVVSFTSNFAYRQNICLAYHLAYSFYMLHPICFFSTSNWEPDHYRWDLFSNRVLIPLRTI</sequence>
<dbReference type="EMBL" id="HACM01002142">
    <property type="protein sequence ID" value="CRZ02584.1"/>
    <property type="molecule type" value="Transcribed_RNA"/>
</dbReference>